<feature type="domain" description="M23ase beta-sheet core" evidence="1">
    <location>
        <begin position="125"/>
        <end position="220"/>
    </location>
</feature>
<sequence>MRKFNLELPKYRLAMHFRLIKRRKPLVEDPILPTVKTVNKKYRKGSFLGRYFRHIFEHKSLKRVLAANFAIIAVTGSLIPQGASVLAQESAETEPVIETQVTLKTEKSVQYPVMPVKITQRFAFFHPGVDFDGLTGDPVKSIKTGRVSAISYSKFAYGNSILVDHGNSLISLYAHLSKIGVEEGQEVTMDTELGKMGATGRAFGDHLHLEVYDHGRAINPLTILR</sequence>
<accession>A0A0G1MR81</accession>
<dbReference type="PANTHER" id="PTHR21666">
    <property type="entry name" value="PEPTIDASE-RELATED"/>
    <property type="match status" value="1"/>
</dbReference>
<proteinExistence type="predicted"/>
<dbReference type="InterPro" id="IPR016047">
    <property type="entry name" value="M23ase_b-sheet_dom"/>
</dbReference>
<evidence type="ECO:0000313" key="2">
    <source>
        <dbReference type="EMBL" id="KKU10689.1"/>
    </source>
</evidence>
<dbReference type="GO" id="GO:0004222">
    <property type="term" value="F:metalloendopeptidase activity"/>
    <property type="evidence" value="ECO:0007669"/>
    <property type="project" value="TreeGrafter"/>
</dbReference>
<dbReference type="SUPFAM" id="SSF51261">
    <property type="entry name" value="Duplicated hybrid motif"/>
    <property type="match status" value="1"/>
</dbReference>
<dbReference type="CDD" id="cd12797">
    <property type="entry name" value="M23_peptidase"/>
    <property type="match status" value="1"/>
</dbReference>
<name>A0A0G1MR81_9BACT</name>
<dbReference type="InterPro" id="IPR050570">
    <property type="entry name" value="Cell_wall_metabolism_enzyme"/>
</dbReference>
<comment type="caution">
    <text evidence="2">The sequence shown here is derived from an EMBL/GenBank/DDBJ whole genome shotgun (WGS) entry which is preliminary data.</text>
</comment>
<dbReference type="Proteomes" id="UP000034329">
    <property type="component" value="Unassembled WGS sequence"/>
</dbReference>
<reference evidence="2 3" key="1">
    <citation type="journal article" date="2015" name="Nature">
        <title>rRNA introns, odd ribosomes, and small enigmatic genomes across a large radiation of phyla.</title>
        <authorList>
            <person name="Brown C.T."/>
            <person name="Hug L.A."/>
            <person name="Thomas B.C."/>
            <person name="Sharon I."/>
            <person name="Castelle C.J."/>
            <person name="Singh A."/>
            <person name="Wilkins M.J."/>
            <person name="Williams K.H."/>
            <person name="Banfield J.F."/>
        </authorList>
    </citation>
    <scope>NUCLEOTIDE SEQUENCE [LARGE SCALE GENOMIC DNA]</scope>
</reference>
<dbReference type="Gene3D" id="2.70.70.10">
    <property type="entry name" value="Glucose Permease (Domain IIA)"/>
    <property type="match status" value="1"/>
</dbReference>
<gene>
    <name evidence="2" type="ORF">UX13_C0005G0002</name>
</gene>
<dbReference type="EMBL" id="LCLA01000005">
    <property type="protein sequence ID" value="KKU10689.1"/>
    <property type="molecule type" value="Genomic_DNA"/>
</dbReference>
<dbReference type="AlphaFoldDB" id="A0A0G1MR81"/>
<evidence type="ECO:0000259" key="1">
    <source>
        <dbReference type="Pfam" id="PF01551"/>
    </source>
</evidence>
<protein>
    <submittedName>
        <fullName evidence="2">Peptidase M23</fullName>
    </submittedName>
</protein>
<dbReference type="PANTHER" id="PTHR21666:SF270">
    <property type="entry name" value="MUREIN HYDROLASE ACTIVATOR ENVC"/>
    <property type="match status" value="1"/>
</dbReference>
<dbReference type="Pfam" id="PF01551">
    <property type="entry name" value="Peptidase_M23"/>
    <property type="match status" value="1"/>
</dbReference>
<evidence type="ECO:0000313" key="3">
    <source>
        <dbReference type="Proteomes" id="UP000034329"/>
    </source>
</evidence>
<organism evidence="2 3">
    <name type="scientific">Candidatus Woesebacteria bacterium GW2011_GWB1_45_5</name>
    <dbReference type="NCBI Taxonomy" id="1618581"/>
    <lineage>
        <taxon>Bacteria</taxon>
        <taxon>Candidatus Woeseibacteriota</taxon>
    </lineage>
</organism>
<dbReference type="InterPro" id="IPR011055">
    <property type="entry name" value="Dup_hybrid_motif"/>
</dbReference>